<evidence type="ECO:0000313" key="1">
    <source>
        <dbReference type="EMBL" id="DAZ99219.1"/>
    </source>
</evidence>
<sequence length="141" mass="15418">MPFGLVQQPSRVWWQPSTACQPPPIAPKRSRDRHVPVDAISRMMSAAVTNVRIESSSQPSSGNSTQSVACAICAMGVSSQQPRLIPANELQPCAHCDRSMCVSCSHECAGCSQSFCSFCSTIDCEEMYDRIFCLSCKQDHI</sequence>
<reference evidence="1" key="1">
    <citation type="submission" date="2022-11" db="EMBL/GenBank/DDBJ databases">
        <authorList>
            <person name="Morgan W.R."/>
            <person name="Tartar A."/>
        </authorList>
    </citation>
    <scope>NUCLEOTIDE SEQUENCE</scope>
    <source>
        <strain evidence="1">ARSEF 373</strain>
    </source>
</reference>
<keyword evidence="2" id="KW-1185">Reference proteome</keyword>
<evidence type="ECO:0000313" key="2">
    <source>
        <dbReference type="Proteomes" id="UP001146120"/>
    </source>
</evidence>
<protein>
    <recommendedName>
        <fullName evidence="3">Apoptosis regulatory protein Siva</fullName>
    </recommendedName>
</protein>
<name>A0AAV2Z0I1_9STRA</name>
<dbReference type="Proteomes" id="UP001146120">
    <property type="component" value="Unassembled WGS sequence"/>
</dbReference>
<dbReference type="PANTHER" id="PTHR14365">
    <property type="entry name" value="APOPTOSIS REGULATORY PROTEIN SIVA"/>
    <property type="match status" value="1"/>
</dbReference>
<dbReference type="PANTHER" id="PTHR14365:SF1">
    <property type="entry name" value="APOPTOSIS REGULATORY PROTEIN SIVA"/>
    <property type="match status" value="1"/>
</dbReference>
<dbReference type="Pfam" id="PF05458">
    <property type="entry name" value="Siva"/>
    <property type="match status" value="1"/>
</dbReference>
<reference evidence="1" key="2">
    <citation type="journal article" date="2023" name="Microbiol Resour">
        <title>Decontamination and Annotation of the Draft Genome Sequence of the Oomycete Lagenidium giganteum ARSEF 373.</title>
        <authorList>
            <person name="Morgan W.R."/>
            <person name="Tartar A."/>
        </authorList>
    </citation>
    <scope>NUCLEOTIDE SEQUENCE</scope>
    <source>
        <strain evidence="1">ARSEF 373</strain>
    </source>
</reference>
<evidence type="ECO:0008006" key="3">
    <source>
        <dbReference type="Google" id="ProtNLM"/>
    </source>
</evidence>
<dbReference type="InterPro" id="IPR022773">
    <property type="entry name" value="Siva"/>
</dbReference>
<dbReference type="GO" id="GO:0005175">
    <property type="term" value="F:CD27 receptor binding"/>
    <property type="evidence" value="ECO:0007669"/>
    <property type="project" value="TreeGrafter"/>
</dbReference>
<comment type="caution">
    <text evidence="1">The sequence shown here is derived from an EMBL/GenBank/DDBJ whole genome shotgun (WGS) entry which is preliminary data.</text>
</comment>
<accession>A0AAV2Z0I1</accession>
<dbReference type="EMBL" id="DAKRPA010000087">
    <property type="protein sequence ID" value="DAZ99219.1"/>
    <property type="molecule type" value="Genomic_DNA"/>
</dbReference>
<proteinExistence type="predicted"/>
<gene>
    <name evidence="1" type="ORF">N0F65_008086</name>
</gene>
<organism evidence="1 2">
    <name type="scientific">Lagenidium giganteum</name>
    <dbReference type="NCBI Taxonomy" id="4803"/>
    <lineage>
        <taxon>Eukaryota</taxon>
        <taxon>Sar</taxon>
        <taxon>Stramenopiles</taxon>
        <taxon>Oomycota</taxon>
        <taxon>Peronosporomycetes</taxon>
        <taxon>Pythiales</taxon>
        <taxon>Pythiaceae</taxon>
    </lineage>
</organism>
<dbReference type="AlphaFoldDB" id="A0AAV2Z0I1"/>